<evidence type="ECO:0000313" key="5">
    <source>
        <dbReference type="Proteomes" id="UP000316882"/>
    </source>
</evidence>
<evidence type="ECO:0000256" key="2">
    <source>
        <dbReference type="ARBA" id="ARBA00022801"/>
    </source>
</evidence>
<name>A0A4Y3PH97_BREPA</name>
<keyword evidence="2" id="KW-0378">Hydrolase</keyword>
<dbReference type="PANTHER" id="PTHR43046">
    <property type="entry name" value="GDP-MANNOSE MANNOSYL HYDROLASE"/>
    <property type="match status" value="1"/>
</dbReference>
<dbReference type="InterPro" id="IPR000086">
    <property type="entry name" value="NUDIX_hydrolase_dom"/>
</dbReference>
<evidence type="ECO:0000313" key="4">
    <source>
        <dbReference type="EMBL" id="GEB32824.1"/>
    </source>
</evidence>
<dbReference type="CDD" id="cd04677">
    <property type="entry name" value="NUDIX_Hydrolase"/>
    <property type="match status" value="1"/>
</dbReference>
<dbReference type="InterPro" id="IPR020476">
    <property type="entry name" value="Nudix_hydrolase"/>
</dbReference>
<dbReference type="Pfam" id="PF00293">
    <property type="entry name" value="NUDIX"/>
    <property type="match status" value="1"/>
</dbReference>
<organism evidence="4 5">
    <name type="scientific">Brevibacillus parabrevis</name>
    <dbReference type="NCBI Taxonomy" id="54914"/>
    <lineage>
        <taxon>Bacteria</taxon>
        <taxon>Bacillati</taxon>
        <taxon>Bacillota</taxon>
        <taxon>Bacilli</taxon>
        <taxon>Bacillales</taxon>
        <taxon>Paenibacillaceae</taxon>
        <taxon>Brevibacillus</taxon>
    </lineage>
</organism>
<dbReference type="PROSITE" id="PS51462">
    <property type="entry name" value="NUDIX"/>
    <property type="match status" value="1"/>
</dbReference>
<dbReference type="AlphaFoldDB" id="A0A4Y3PH97"/>
<dbReference type="Proteomes" id="UP000316882">
    <property type="component" value="Unassembled WGS sequence"/>
</dbReference>
<dbReference type="EMBL" id="BJMH01000009">
    <property type="protein sequence ID" value="GEB32824.1"/>
    <property type="molecule type" value="Genomic_DNA"/>
</dbReference>
<keyword evidence="5" id="KW-1185">Reference proteome</keyword>
<reference evidence="4 5" key="1">
    <citation type="submission" date="2019-06" db="EMBL/GenBank/DDBJ databases">
        <title>Whole genome shotgun sequence of Brevibacillus parabrevis NBRC 12334.</title>
        <authorList>
            <person name="Hosoyama A."/>
            <person name="Uohara A."/>
            <person name="Ohji S."/>
            <person name="Ichikawa N."/>
        </authorList>
    </citation>
    <scope>NUCLEOTIDE SEQUENCE [LARGE SCALE GENOMIC DNA]</scope>
    <source>
        <strain evidence="4 5">NBRC 12334</strain>
    </source>
</reference>
<gene>
    <name evidence="4" type="ORF">BPA01_24040</name>
</gene>
<evidence type="ECO:0000256" key="1">
    <source>
        <dbReference type="ARBA" id="ARBA00001946"/>
    </source>
</evidence>
<accession>A0A4Y3PH97</accession>
<dbReference type="PANTHER" id="PTHR43046:SF2">
    <property type="entry name" value="8-OXO-DGTP DIPHOSPHATASE-RELATED"/>
    <property type="match status" value="1"/>
</dbReference>
<dbReference type="RefSeq" id="WP_233454098.1">
    <property type="nucleotide sequence ID" value="NZ_BJMH01000009.1"/>
</dbReference>
<dbReference type="GO" id="GO:0016787">
    <property type="term" value="F:hydrolase activity"/>
    <property type="evidence" value="ECO:0007669"/>
    <property type="project" value="UniProtKB-KW"/>
</dbReference>
<protein>
    <submittedName>
        <fullName evidence="4">DNA mismatch repair protein MutT</fullName>
    </submittedName>
</protein>
<dbReference type="InterPro" id="IPR015797">
    <property type="entry name" value="NUDIX_hydrolase-like_dom_sf"/>
</dbReference>
<comment type="caution">
    <text evidence="4">The sequence shown here is derived from an EMBL/GenBank/DDBJ whole genome shotgun (WGS) entry which is preliminary data.</text>
</comment>
<evidence type="ECO:0000259" key="3">
    <source>
        <dbReference type="PROSITE" id="PS51462"/>
    </source>
</evidence>
<dbReference type="PRINTS" id="PR00502">
    <property type="entry name" value="NUDIXFAMILY"/>
</dbReference>
<dbReference type="SUPFAM" id="SSF55811">
    <property type="entry name" value="Nudix"/>
    <property type="match status" value="1"/>
</dbReference>
<dbReference type="STRING" id="54914.AV540_05680"/>
<feature type="domain" description="Nudix hydrolase" evidence="3">
    <location>
        <begin position="17"/>
        <end position="146"/>
    </location>
</feature>
<dbReference type="Gene3D" id="3.90.79.10">
    <property type="entry name" value="Nucleoside Triphosphate Pyrophosphohydrolase"/>
    <property type="match status" value="1"/>
</dbReference>
<sequence length="154" mass="17419">MNDYISTMRKLIGHETLLTVGCGAILEDESGRILLQQKHNRIWGIPGGLLELGETFVETLKREVLEETSLTVLQWQLFGLYSGKNGFAQYANGDKVFSIQLIFRVTDYAGVLQTNEESTRQQFFAKNELPDSLNPHQAPFILDWVHGVTPPIVR</sequence>
<proteinExistence type="predicted"/>
<comment type="cofactor">
    <cofactor evidence="1">
        <name>Mg(2+)</name>
        <dbReference type="ChEBI" id="CHEBI:18420"/>
    </cofactor>
</comment>